<dbReference type="STRING" id="1702221.AALO17_03680"/>
<dbReference type="Pfam" id="PF14014">
    <property type="entry name" value="DUF4230"/>
    <property type="match status" value="1"/>
</dbReference>
<evidence type="ECO:0000313" key="2">
    <source>
        <dbReference type="EMBL" id="AMK53502.1"/>
    </source>
</evidence>
<feature type="chain" id="PRO_5039055507" description="DUF4230 domain-containing protein" evidence="1">
    <location>
        <begin position="21"/>
        <end position="185"/>
    </location>
</feature>
<accession>A0A140DS75</accession>
<organism evidence="2 3">
    <name type="scientific">Faecalibaculum rodentium</name>
    <dbReference type="NCBI Taxonomy" id="1702221"/>
    <lineage>
        <taxon>Bacteria</taxon>
        <taxon>Bacillati</taxon>
        <taxon>Bacillota</taxon>
        <taxon>Erysipelotrichia</taxon>
        <taxon>Erysipelotrichales</taxon>
        <taxon>Erysipelotrichaceae</taxon>
        <taxon>Faecalibaculum</taxon>
    </lineage>
</organism>
<dbReference type="InterPro" id="IPR025324">
    <property type="entry name" value="DUF4230"/>
</dbReference>
<gene>
    <name evidence="2" type="ORF">AALO17_03680</name>
</gene>
<dbReference type="AlphaFoldDB" id="A0A140DS75"/>
<keyword evidence="1" id="KW-0732">Signal</keyword>
<evidence type="ECO:0000313" key="3">
    <source>
        <dbReference type="Proteomes" id="UP000069771"/>
    </source>
</evidence>
<feature type="signal peptide" evidence="1">
    <location>
        <begin position="1"/>
        <end position="20"/>
    </location>
</feature>
<dbReference type="PROSITE" id="PS51257">
    <property type="entry name" value="PROKAR_LIPOPROTEIN"/>
    <property type="match status" value="1"/>
</dbReference>
<dbReference type="KEGG" id="fro:AALO17_03680"/>
<proteinExistence type="predicted"/>
<sequence length="185" mass="20870">MKKSKIVLLAVLIFSGCARVQPDPEPAAVCSAGSLTVMKMGFHTVASCDKNRGDGLSSLFKKARKYWQEYDGTVEVSYSLKESGVSKTGETFNITVPDPEITVHIDTKNAKDPYVTEDAWLVKNPITPEEQEQMFKDAKLEMLDSIQNDQDLIKRAKQRYKELLSSYIASIGRQHDREYKVVFVE</sequence>
<dbReference type="EMBL" id="CP011391">
    <property type="protein sequence ID" value="AMK53502.1"/>
    <property type="molecule type" value="Genomic_DNA"/>
</dbReference>
<dbReference type="GeneID" id="78477228"/>
<evidence type="ECO:0008006" key="4">
    <source>
        <dbReference type="Google" id="ProtNLM"/>
    </source>
</evidence>
<name>A0A140DS75_9FIRM</name>
<dbReference type="RefSeq" id="WP_067554700.1">
    <property type="nucleotide sequence ID" value="NZ_CP011391.1"/>
</dbReference>
<protein>
    <recommendedName>
        <fullName evidence="4">DUF4230 domain-containing protein</fullName>
    </recommendedName>
</protein>
<keyword evidence="3" id="KW-1185">Reference proteome</keyword>
<dbReference type="Proteomes" id="UP000069771">
    <property type="component" value="Chromosome"/>
</dbReference>
<evidence type="ECO:0000256" key="1">
    <source>
        <dbReference type="SAM" id="SignalP"/>
    </source>
</evidence>
<reference evidence="2 3" key="1">
    <citation type="journal article" date="2016" name="Gut Pathog.">
        <title>Whole genome sequencing of "Faecalibaculum rodentium" ALO17, isolated from C57BL/6J laboratory mouse feces.</title>
        <authorList>
            <person name="Lim S."/>
            <person name="Chang D.H."/>
            <person name="Ahn S."/>
            <person name="Kim B.C."/>
        </authorList>
    </citation>
    <scope>NUCLEOTIDE SEQUENCE [LARGE SCALE GENOMIC DNA]</scope>
    <source>
        <strain evidence="2 3">Alo17</strain>
    </source>
</reference>